<comment type="caution">
    <text evidence="1">The sequence shown here is derived from an EMBL/GenBank/DDBJ whole genome shotgun (WGS) entry which is preliminary data.</text>
</comment>
<evidence type="ECO:0000313" key="2">
    <source>
        <dbReference type="Proteomes" id="UP000730482"/>
    </source>
</evidence>
<name>A0ABS5KRZ5_9ACTN</name>
<dbReference type="Proteomes" id="UP000730482">
    <property type="component" value="Unassembled WGS sequence"/>
</dbReference>
<proteinExistence type="predicted"/>
<reference evidence="1 2" key="1">
    <citation type="submission" date="2020-02" db="EMBL/GenBank/DDBJ databases">
        <title>Acidophilic actinobacteria isolated from forest soil.</title>
        <authorList>
            <person name="Golinska P."/>
        </authorList>
    </citation>
    <scope>NUCLEOTIDE SEQUENCE [LARGE SCALE GENOMIC DNA]</scope>
    <source>
        <strain evidence="1 2">NL8</strain>
    </source>
</reference>
<keyword evidence="2" id="KW-1185">Reference proteome</keyword>
<organism evidence="1 2">
    <name type="scientific">Catenulispora pinistramenti</name>
    <dbReference type="NCBI Taxonomy" id="2705254"/>
    <lineage>
        <taxon>Bacteria</taxon>
        <taxon>Bacillati</taxon>
        <taxon>Actinomycetota</taxon>
        <taxon>Actinomycetes</taxon>
        <taxon>Catenulisporales</taxon>
        <taxon>Catenulisporaceae</taxon>
        <taxon>Catenulispora</taxon>
    </lineage>
</organism>
<evidence type="ECO:0000313" key="1">
    <source>
        <dbReference type="EMBL" id="MBS2548790.1"/>
    </source>
</evidence>
<gene>
    <name evidence="1" type="ORF">KGQ19_18145</name>
</gene>
<dbReference type="EMBL" id="JAAFYZ010000056">
    <property type="protein sequence ID" value="MBS2548790.1"/>
    <property type="molecule type" value="Genomic_DNA"/>
</dbReference>
<sequence length="75" mass="8369">MTWTLGWIGWILWFAIEEGAALARGGTPATLSGHIWKWFAIGDDPHPRALTRLRRFALLAGLAWLTAHLLTGGRF</sequence>
<protein>
    <submittedName>
        <fullName evidence="1">Uncharacterized protein</fullName>
    </submittedName>
</protein>
<dbReference type="RefSeq" id="WP_212010368.1">
    <property type="nucleotide sequence ID" value="NZ_JAAFYZ010000056.1"/>
</dbReference>
<accession>A0ABS5KRZ5</accession>